<feature type="compositionally biased region" description="Polar residues" evidence="10">
    <location>
        <begin position="132"/>
        <end position="141"/>
    </location>
</feature>
<feature type="compositionally biased region" description="Low complexity" evidence="10">
    <location>
        <begin position="83"/>
        <end position="94"/>
    </location>
</feature>
<evidence type="ECO:0000256" key="8">
    <source>
        <dbReference type="ARBA" id="ARBA00023128"/>
    </source>
</evidence>
<evidence type="ECO:0000256" key="10">
    <source>
        <dbReference type="SAM" id="MobiDB-lite"/>
    </source>
</evidence>
<comment type="similarity">
    <text evidence="2">Belongs to the class IV-like SAM-binding methyltransferase superfamily. RNA methyltransferase TrmH family.</text>
</comment>
<protein>
    <recommendedName>
        <fullName evidence="9">rRNA methyltransferase 1, mitochondrial</fullName>
    </recommendedName>
</protein>
<keyword evidence="7" id="KW-0809">Transit peptide</keyword>
<keyword evidence="8" id="KW-0496">Mitochondrion</keyword>
<dbReference type="EMBL" id="LHQQ01000158">
    <property type="protein sequence ID" value="KOS40579.1"/>
    <property type="molecule type" value="Genomic_DNA"/>
</dbReference>
<dbReference type="FunFam" id="3.30.1330.30:FF:000035">
    <property type="entry name" value="TrmH family RNA methyltransferase"/>
    <property type="match status" value="1"/>
</dbReference>
<comment type="caution">
    <text evidence="12">The sequence shown here is derived from an EMBL/GenBank/DDBJ whole genome shotgun (WGS) entry which is preliminary data.</text>
</comment>
<evidence type="ECO:0000256" key="6">
    <source>
        <dbReference type="ARBA" id="ARBA00022691"/>
    </source>
</evidence>
<dbReference type="PANTHER" id="PTHR46103:SF1">
    <property type="entry name" value="RRNA METHYLTRANSFERASE 1, MITOCHONDRIAL"/>
    <property type="match status" value="1"/>
</dbReference>
<feature type="compositionally biased region" description="Basic and acidic residues" evidence="10">
    <location>
        <begin position="159"/>
        <end position="186"/>
    </location>
</feature>
<evidence type="ECO:0000313" key="13">
    <source>
        <dbReference type="Proteomes" id="UP000037696"/>
    </source>
</evidence>
<dbReference type="PANTHER" id="PTHR46103">
    <property type="entry name" value="RRNA METHYLTRANSFERASE 1, MITOCHONDRIAL"/>
    <property type="match status" value="1"/>
</dbReference>
<dbReference type="GO" id="GO:0003723">
    <property type="term" value="F:RNA binding"/>
    <property type="evidence" value="ECO:0007669"/>
    <property type="project" value="InterPro"/>
</dbReference>
<comment type="subcellular location">
    <subcellularLocation>
        <location evidence="1">Mitochondrion</location>
    </subcellularLocation>
</comment>
<proteinExistence type="inferred from homology"/>
<dbReference type="InterPro" id="IPR047182">
    <property type="entry name" value="MRM1"/>
</dbReference>
<keyword evidence="13" id="KW-1185">Reference proteome</keyword>
<dbReference type="InterPro" id="IPR029026">
    <property type="entry name" value="tRNA_m1G_MTases_N"/>
</dbReference>
<dbReference type="Pfam" id="PF08032">
    <property type="entry name" value="SpoU_sub_bind"/>
    <property type="match status" value="1"/>
</dbReference>
<feature type="compositionally biased region" description="Basic residues" evidence="10">
    <location>
        <begin position="650"/>
        <end position="664"/>
    </location>
</feature>
<feature type="compositionally biased region" description="Basic and acidic residues" evidence="10">
    <location>
        <begin position="232"/>
        <end position="248"/>
    </location>
</feature>
<feature type="compositionally biased region" description="Polar residues" evidence="10">
    <location>
        <begin position="210"/>
        <end position="223"/>
    </location>
</feature>
<feature type="compositionally biased region" description="Basic and acidic residues" evidence="10">
    <location>
        <begin position="46"/>
        <end position="65"/>
    </location>
</feature>
<feature type="region of interest" description="Disordered" evidence="10">
    <location>
        <begin position="41"/>
        <end position="248"/>
    </location>
</feature>
<dbReference type="InterPro" id="IPR047261">
    <property type="entry name" value="MRM1_MeTrfase_dom"/>
</dbReference>
<keyword evidence="4" id="KW-0489">Methyltransferase</keyword>
<evidence type="ECO:0000259" key="11">
    <source>
        <dbReference type="SMART" id="SM00967"/>
    </source>
</evidence>
<dbReference type="GO" id="GO:0016435">
    <property type="term" value="F:rRNA (guanine) methyltransferase activity"/>
    <property type="evidence" value="ECO:0007669"/>
    <property type="project" value="TreeGrafter"/>
</dbReference>
<feature type="compositionally biased region" description="Basic and acidic residues" evidence="10">
    <location>
        <begin position="113"/>
        <end position="130"/>
    </location>
</feature>
<keyword evidence="5" id="KW-0808">Transferase</keyword>
<evidence type="ECO:0000256" key="5">
    <source>
        <dbReference type="ARBA" id="ARBA00022679"/>
    </source>
</evidence>
<dbReference type="STRING" id="229535.A0A0N0RY95"/>
<reference evidence="12 13" key="1">
    <citation type="submission" date="2015-08" db="EMBL/GenBank/DDBJ databases">
        <title>Genome sequencing of Penicillium nordicum.</title>
        <authorList>
            <person name="Nguyen H.D."/>
            <person name="Seifert K.A."/>
        </authorList>
    </citation>
    <scope>NUCLEOTIDE SEQUENCE [LARGE SCALE GENOMIC DNA]</scope>
    <source>
        <strain evidence="12 13">DAOMC 185683</strain>
    </source>
</reference>
<evidence type="ECO:0000256" key="3">
    <source>
        <dbReference type="ARBA" id="ARBA00022552"/>
    </source>
</evidence>
<gene>
    <name evidence="12" type="ORF">ACN38_g8538</name>
</gene>
<dbReference type="InterPro" id="IPR029064">
    <property type="entry name" value="Ribosomal_eL30-like_sf"/>
</dbReference>
<dbReference type="CDD" id="cd18105">
    <property type="entry name" value="SpoU-like_MRM1"/>
    <property type="match status" value="1"/>
</dbReference>
<evidence type="ECO:0000256" key="2">
    <source>
        <dbReference type="ARBA" id="ARBA00007228"/>
    </source>
</evidence>
<dbReference type="Proteomes" id="UP000037696">
    <property type="component" value="Unassembled WGS sequence"/>
</dbReference>
<evidence type="ECO:0000256" key="9">
    <source>
        <dbReference type="ARBA" id="ARBA00034881"/>
    </source>
</evidence>
<dbReference type="AlphaFoldDB" id="A0A0N0RY95"/>
<keyword evidence="3" id="KW-0698">rRNA processing</keyword>
<evidence type="ECO:0000256" key="1">
    <source>
        <dbReference type="ARBA" id="ARBA00004173"/>
    </source>
</evidence>
<organism evidence="12 13">
    <name type="scientific">Penicillium nordicum</name>
    <dbReference type="NCBI Taxonomy" id="229535"/>
    <lineage>
        <taxon>Eukaryota</taxon>
        <taxon>Fungi</taxon>
        <taxon>Dikarya</taxon>
        <taxon>Ascomycota</taxon>
        <taxon>Pezizomycotina</taxon>
        <taxon>Eurotiomycetes</taxon>
        <taxon>Eurotiomycetidae</taxon>
        <taxon>Eurotiales</taxon>
        <taxon>Aspergillaceae</taxon>
        <taxon>Penicillium</taxon>
    </lineage>
</organism>
<sequence length="679" mass="76452">MNEGDEKKKVEVNKTESHTQIDRVNASGAFVFAIRHASLNSAIGEGIRRSQSVDRDNRRGNESRFPKRQRQYEGQYAVRQYERSGGSNFNGRNGPKTDGPQQKYGRSDQPNFNDRRTYGARQYGEEKPERSGFNSGVQRNYGQREREYGAKKAWTSDGVGRKDYDRRQSPWNDKSEFPRQSRKEEKFEFDEDEFIRSGDFRGLPREHQSRFQSRFQSRTQDGPFTQAGRGRPPMDEPREKEPAKPRAHRITERIPERVKDNVKVPDTIPYTTPASEFIYGTSAVEAALRCSRRQLYKLYIYQGTEEELSAAKVTIRKLALSKNIAVKMAFAGWDRLMDKMSAGRPHNGCILEASPLPKLPVRGLQAVPSISEEYFRTELAPQTREEAAVNGTDDRIHIHHPSPPPHETEQSHRYPIVLLLDGVVDTGNMGAIIRSSYFLGVDAIVLAGRNSAPLSPITIKCSAGAAENMPILHVKNEVDFIQRSQQNGWRFYAADAPIPGSVYLDHISADGDQSRAQLPSTTAPSVIMMGSEATGLSSHIKSHADAIISIPGARQSSILGVQSDPARIDSLNVSVAAALLMEKFLRTPMTVGGVLKKEKNMEKNMEKNIGKEKMCILLLNPSARALLPALGLGHVLDHYRRLHHYRFPVHYPRSRPRPRPRPRPRLSSFDEGSRCIEVS</sequence>
<dbReference type="Gene3D" id="3.30.1330.30">
    <property type="match status" value="1"/>
</dbReference>
<keyword evidence="6" id="KW-0949">S-adenosyl-L-methionine</keyword>
<dbReference type="InterPro" id="IPR001537">
    <property type="entry name" value="SpoU_MeTrfase"/>
</dbReference>
<dbReference type="SUPFAM" id="SSF75217">
    <property type="entry name" value="alpha/beta knot"/>
    <property type="match status" value="1"/>
</dbReference>
<dbReference type="Pfam" id="PF00588">
    <property type="entry name" value="SpoU_methylase"/>
    <property type="match status" value="1"/>
</dbReference>
<dbReference type="GO" id="GO:0005739">
    <property type="term" value="C:mitochondrion"/>
    <property type="evidence" value="ECO:0007669"/>
    <property type="project" value="UniProtKB-SubCell"/>
</dbReference>
<evidence type="ECO:0000256" key="7">
    <source>
        <dbReference type="ARBA" id="ARBA00022946"/>
    </source>
</evidence>
<dbReference type="InterPro" id="IPR029028">
    <property type="entry name" value="Alpha/beta_knot_MTases"/>
</dbReference>
<dbReference type="OrthoDB" id="270651at2759"/>
<feature type="compositionally biased region" description="Basic and acidic residues" evidence="10">
    <location>
        <begin position="194"/>
        <end position="209"/>
    </location>
</feature>
<dbReference type="SUPFAM" id="SSF55315">
    <property type="entry name" value="L30e-like"/>
    <property type="match status" value="1"/>
</dbReference>
<feature type="domain" description="RNA 2-O ribose methyltransferase substrate binding" evidence="11">
    <location>
        <begin position="277"/>
        <end position="359"/>
    </location>
</feature>
<dbReference type="SMART" id="SM00967">
    <property type="entry name" value="SpoU_sub_bind"/>
    <property type="match status" value="1"/>
</dbReference>
<accession>A0A0N0RY95</accession>
<dbReference type="InterPro" id="IPR013123">
    <property type="entry name" value="SpoU_subst-bd"/>
</dbReference>
<evidence type="ECO:0000256" key="4">
    <source>
        <dbReference type="ARBA" id="ARBA00022603"/>
    </source>
</evidence>
<dbReference type="Gene3D" id="3.40.1280.10">
    <property type="match status" value="1"/>
</dbReference>
<feature type="region of interest" description="Disordered" evidence="10">
    <location>
        <begin position="650"/>
        <end position="679"/>
    </location>
</feature>
<name>A0A0N0RY95_9EURO</name>
<evidence type="ECO:0000313" key="12">
    <source>
        <dbReference type="EMBL" id="KOS40579.1"/>
    </source>
</evidence>